<dbReference type="Gene3D" id="6.10.140.2220">
    <property type="match status" value="1"/>
</dbReference>
<evidence type="ECO:0000313" key="7">
    <source>
        <dbReference type="Proteomes" id="UP000095751"/>
    </source>
</evidence>
<dbReference type="KEGG" id="fcy:FRACYDRAFT_225534"/>
<dbReference type="EMBL" id="KV784358">
    <property type="protein sequence ID" value="OEU16129.1"/>
    <property type="molecule type" value="Genomic_DNA"/>
</dbReference>
<reference evidence="6 7" key="1">
    <citation type="submission" date="2016-09" db="EMBL/GenBank/DDBJ databases">
        <title>Extensive genetic diversity and differential bi-allelic expression allows diatom success in the polar Southern Ocean.</title>
        <authorList>
            <consortium name="DOE Joint Genome Institute"/>
            <person name="Mock T."/>
            <person name="Otillar R.P."/>
            <person name="Strauss J."/>
            <person name="Dupont C."/>
            <person name="Frickenhaus S."/>
            <person name="Maumus F."/>
            <person name="Mcmullan M."/>
            <person name="Sanges R."/>
            <person name="Schmutz J."/>
            <person name="Toseland A."/>
            <person name="Valas R."/>
            <person name="Veluchamy A."/>
            <person name="Ward B.J."/>
            <person name="Allen A."/>
            <person name="Barry K."/>
            <person name="Falciatore A."/>
            <person name="Ferrante M."/>
            <person name="Fortunato A.E."/>
            <person name="Gloeckner G."/>
            <person name="Gruber A."/>
            <person name="Hipkin R."/>
            <person name="Janech M."/>
            <person name="Kroth P."/>
            <person name="Leese F."/>
            <person name="Lindquist E."/>
            <person name="Lyon B.R."/>
            <person name="Martin J."/>
            <person name="Mayer C."/>
            <person name="Parker M."/>
            <person name="Quesneville H."/>
            <person name="Raymond J."/>
            <person name="Uhlig C."/>
            <person name="Valentin K.U."/>
            <person name="Worden A.Z."/>
            <person name="Armbrust E.V."/>
            <person name="Bowler C."/>
            <person name="Green B."/>
            <person name="Moulton V."/>
            <person name="Van Oosterhout C."/>
            <person name="Grigoriev I."/>
        </authorList>
    </citation>
    <scope>NUCLEOTIDE SEQUENCE [LARGE SCALE GENOMIC DNA]</scope>
    <source>
        <strain evidence="6 7">CCMP1102</strain>
    </source>
</reference>
<gene>
    <name evidence="6" type="ORF">FRACYDRAFT_225534</name>
</gene>
<dbReference type="Pfam" id="PF01753">
    <property type="entry name" value="zf-MYND"/>
    <property type="match status" value="1"/>
</dbReference>
<name>A0A1E7FDA5_9STRA</name>
<evidence type="ECO:0000256" key="1">
    <source>
        <dbReference type="ARBA" id="ARBA00022723"/>
    </source>
</evidence>
<dbReference type="InterPro" id="IPR002893">
    <property type="entry name" value="Znf_MYND"/>
</dbReference>
<dbReference type="SUPFAM" id="SSF144232">
    <property type="entry name" value="HIT/MYND zinc finger-like"/>
    <property type="match status" value="1"/>
</dbReference>
<evidence type="ECO:0000313" key="6">
    <source>
        <dbReference type="EMBL" id="OEU16129.1"/>
    </source>
</evidence>
<evidence type="ECO:0000259" key="5">
    <source>
        <dbReference type="PROSITE" id="PS50865"/>
    </source>
</evidence>
<dbReference type="AlphaFoldDB" id="A0A1E7FDA5"/>
<keyword evidence="1" id="KW-0479">Metal-binding</keyword>
<organism evidence="6 7">
    <name type="scientific">Fragilariopsis cylindrus CCMP1102</name>
    <dbReference type="NCBI Taxonomy" id="635003"/>
    <lineage>
        <taxon>Eukaryota</taxon>
        <taxon>Sar</taxon>
        <taxon>Stramenopiles</taxon>
        <taxon>Ochrophyta</taxon>
        <taxon>Bacillariophyta</taxon>
        <taxon>Bacillariophyceae</taxon>
        <taxon>Bacillariophycidae</taxon>
        <taxon>Bacillariales</taxon>
        <taxon>Bacillariaceae</taxon>
        <taxon>Fragilariopsis</taxon>
    </lineage>
</organism>
<keyword evidence="2 4" id="KW-0863">Zinc-finger</keyword>
<proteinExistence type="predicted"/>
<dbReference type="PROSITE" id="PS50865">
    <property type="entry name" value="ZF_MYND_2"/>
    <property type="match status" value="1"/>
</dbReference>
<dbReference type="Proteomes" id="UP000095751">
    <property type="component" value="Unassembled WGS sequence"/>
</dbReference>
<protein>
    <recommendedName>
        <fullName evidence="5">MYND-type domain-containing protein</fullName>
    </recommendedName>
</protein>
<dbReference type="PROSITE" id="PS01360">
    <property type="entry name" value="ZF_MYND_1"/>
    <property type="match status" value="1"/>
</dbReference>
<dbReference type="OrthoDB" id="5945798at2759"/>
<evidence type="ECO:0000256" key="2">
    <source>
        <dbReference type="ARBA" id="ARBA00022771"/>
    </source>
</evidence>
<evidence type="ECO:0000256" key="3">
    <source>
        <dbReference type="ARBA" id="ARBA00022833"/>
    </source>
</evidence>
<feature type="domain" description="MYND-type" evidence="5">
    <location>
        <begin position="114"/>
        <end position="157"/>
    </location>
</feature>
<keyword evidence="7" id="KW-1185">Reference proteome</keyword>
<evidence type="ECO:0000256" key="4">
    <source>
        <dbReference type="PROSITE-ProRule" id="PRU00134"/>
    </source>
</evidence>
<dbReference type="GO" id="GO:0008270">
    <property type="term" value="F:zinc ion binding"/>
    <property type="evidence" value="ECO:0007669"/>
    <property type="project" value="UniProtKB-KW"/>
</dbReference>
<sequence length="243" mass="28281">MRLREADQPDLAGDAFQRGSETGCIPCMLRYTDYLSEEKKENMIHLRLPWLLEGAIRGHFHIKDLLVIFYSNAKPAHPNALQHYWAKILNSLHLSSGIRKEQRNDARVFFGNVCFTCSEKDSDDRKFQQCNKCKFYTYCGKECQLRHWNEGTHRGECKQLRILNTYHKPYAKNIHKKITRGDDPAEIIELQTLREKLGLSRPKDEYKELLLLLGDDALRQGRREFIVARHDGTVHIGSTPEAI</sequence>
<accession>A0A1E7FDA5</accession>
<dbReference type="InParanoid" id="A0A1E7FDA5"/>
<keyword evidence="3" id="KW-0862">Zinc</keyword>